<dbReference type="RefSeq" id="WP_012935439.1">
    <property type="nucleotide sequence ID" value="NC_013739.1"/>
</dbReference>
<dbReference type="STRING" id="469383.Cwoe_3971"/>
<feature type="domain" description="Isochorismatase-like" evidence="2">
    <location>
        <begin position="5"/>
        <end position="179"/>
    </location>
</feature>
<dbReference type="InterPro" id="IPR000868">
    <property type="entry name" value="Isochorismatase-like_dom"/>
</dbReference>
<evidence type="ECO:0000313" key="3">
    <source>
        <dbReference type="EMBL" id="ADB52388.1"/>
    </source>
</evidence>
<dbReference type="HOGENOM" id="CLU_068979_7_1_11"/>
<dbReference type="GO" id="GO:0016787">
    <property type="term" value="F:hydrolase activity"/>
    <property type="evidence" value="ECO:0007669"/>
    <property type="project" value="UniProtKB-KW"/>
</dbReference>
<dbReference type="AlphaFoldDB" id="D3F3M3"/>
<accession>D3F3M3</accession>
<protein>
    <submittedName>
        <fullName evidence="3">Isochorismatase hydrolase</fullName>
    </submittedName>
</protein>
<dbReference type="PANTHER" id="PTHR43540">
    <property type="entry name" value="PEROXYUREIDOACRYLATE/UREIDOACRYLATE AMIDOHYDROLASE-RELATED"/>
    <property type="match status" value="1"/>
</dbReference>
<evidence type="ECO:0000256" key="1">
    <source>
        <dbReference type="ARBA" id="ARBA00022801"/>
    </source>
</evidence>
<sequence>MRPGLLVVDLSLGFTERASPLACDAEDAVRASAQLLDRARAAGAPVLFTTVAYGEDDLATAATFMEKVPGLRALRLGDRLTEIDPRLAPAPGEPVLRKLFASAFFGTGLAARLRAADVDTLLVTGASTSGCVRASAVDALQHGFRPLVVRDAVADRDAAAHIQSLRDLDAKYADVIALERALEILDPRRHYTGHHEER</sequence>
<dbReference type="EMBL" id="CP001854">
    <property type="protein sequence ID" value="ADB52388.1"/>
    <property type="molecule type" value="Genomic_DNA"/>
</dbReference>
<organism evidence="3 4">
    <name type="scientific">Conexibacter woesei (strain DSM 14684 / CCUG 47730 / CIP 108061 / JCM 11494 / NBRC 100937 / ID131577)</name>
    <dbReference type="NCBI Taxonomy" id="469383"/>
    <lineage>
        <taxon>Bacteria</taxon>
        <taxon>Bacillati</taxon>
        <taxon>Actinomycetota</taxon>
        <taxon>Thermoleophilia</taxon>
        <taxon>Solirubrobacterales</taxon>
        <taxon>Conexibacteraceae</taxon>
        <taxon>Conexibacter</taxon>
    </lineage>
</organism>
<dbReference type="Proteomes" id="UP000008229">
    <property type="component" value="Chromosome"/>
</dbReference>
<dbReference type="SUPFAM" id="SSF52499">
    <property type="entry name" value="Isochorismatase-like hydrolases"/>
    <property type="match status" value="1"/>
</dbReference>
<dbReference type="Pfam" id="PF00857">
    <property type="entry name" value="Isochorismatase"/>
    <property type="match status" value="1"/>
</dbReference>
<dbReference type="OrthoDB" id="3174612at2"/>
<dbReference type="PANTHER" id="PTHR43540:SF1">
    <property type="entry name" value="ISOCHORISMATASE HYDROLASE"/>
    <property type="match status" value="1"/>
</dbReference>
<evidence type="ECO:0000313" key="4">
    <source>
        <dbReference type="Proteomes" id="UP000008229"/>
    </source>
</evidence>
<name>D3F3M3_CONWI</name>
<keyword evidence="1 3" id="KW-0378">Hydrolase</keyword>
<evidence type="ECO:0000259" key="2">
    <source>
        <dbReference type="Pfam" id="PF00857"/>
    </source>
</evidence>
<dbReference type="KEGG" id="cwo:Cwoe_3971"/>
<dbReference type="InterPro" id="IPR036380">
    <property type="entry name" value="Isochorismatase-like_sf"/>
</dbReference>
<proteinExistence type="predicted"/>
<reference evidence="3 4" key="1">
    <citation type="journal article" date="2010" name="Stand. Genomic Sci.">
        <title>Complete genome sequence of Conexibacter woesei type strain (ID131577).</title>
        <authorList>
            <person name="Pukall R."/>
            <person name="Lapidus A."/>
            <person name="Glavina Del Rio T."/>
            <person name="Copeland A."/>
            <person name="Tice H."/>
            <person name="Cheng J.-F."/>
            <person name="Lucas S."/>
            <person name="Chen F."/>
            <person name="Nolan M."/>
            <person name="Bruce D."/>
            <person name="Goodwin L."/>
            <person name="Pitluck S."/>
            <person name="Mavromatis K."/>
            <person name="Ivanova N."/>
            <person name="Ovchinnikova G."/>
            <person name="Pati A."/>
            <person name="Chen A."/>
            <person name="Palaniappan K."/>
            <person name="Land M."/>
            <person name="Hauser L."/>
            <person name="Chang Y.-J."/>
            <person name="Jeffries C.D."/>
            <person name="Chain P."/>
            <person name="Meincke L."/>
            <person name="Sims D."/>
            <person name="Brettin T."/>
            <person name="Detter J.C."/>
            <person name="Rohde M."/>
            <person name="Goeker M."/>
            <person name="Bristow J."/>
            <person name="Eisen J.A."/>
            <person name="Markowitz V."/>
            <person name="Kyrpides N.C."/>
            <person name="Klenk H.-P."/>
            <person name="Hugenholtz P."/>
        </authorList>
    </citation>
    <scope>NUCLEOTIDE SEQUENCE [LARGE SCALE GENOMIC DNA]</scope>
    <source>
        <strain evidence="4">DSM 14684 / CIP 108061 / JCM 11494 / NBRC 100937 / ID131577</strain>
    </source>
</reference>
<dbReference type="Gene3D" id="3.40.50.850">
    <property type="entry name" value="Isochorismatase-like"/>
    <property type="match status" value="1"/>
</dbReference>
<dbReference type="InterPro" id="IPR050272">
    <property type="entry name" value="Isochorismatase-like_hydrls"/>
</dbReference>
<reference evidence="4" key="2">
    <citation type="submission" date="2010-01" db="EMBL/GenBank/DDBJ databases">
        <title>The complete genome of Conexibacter woesei DSM 14684.</title>
        <authorList>
            <consortium name="US DOE Joint Genome Institute (JGI-PGF)"/>
            <person name="Lucas S."/>
            <person name="Copeland A."/>
            <person name="Lapidus A."/>
            <person name="Glavina del Rio T."/>
            <person name="Dalin E."/>
            <person name="Tice H."/>
            <person name="Bruce D."/>
            <person name="Goodwin L."/>
            <person name="Pitluck S."/>
            <person name="Kyrpides N."/>
            <person name="Mavromatis K."/>
            <person name="Ivanova N."/>
            <person name="Mikhailova N."/>
            <person name="Chertkov O."/>
            <person name="Brettin T."/>
            <person name="Detter J.C."/>
            <person name="Han C."/>
            <person name="Larimer F."/>
            <person name="Land M."/>
            <person name="Hauser L."/>
            <person name="Markowitz V."/>
            <person name="Cheng J.-F."/>
            <person name="Hugenholtz P."/>
            <person name="Woyke T."/>
            <person name="Wu D."/>
            <person name="Pukall R."/>
            <person name="Steenblock K."/>
            <person name="Schneider S."/>
            <person name="Klenk H.-P."/>
            <person name="Eisen J.A."/>
        </authorList>
    </citation>
    <scope>NUCLEOTIDE SEQUENCE [LARGE SCALE GENOMIC DNA]</scope>
    <source>
        <strain evidence="4">DSM 14684 / CIP 108061 / JCM 11494 / NBRC 100937 / ID131577</strain>
    </source>
</reference>
<keyword evidence="4" id="KW-1185">Reference proteome</keyword>
<gene>
    <name evidence="3" type="ordered locus">Cwoe_3971</name>
</gene>
<dbReference type="eggNOG" id="COG1335">
    <property type="taxonomic scope" value="Bacteria"/>
</dbReference>